<sequence>MSANLSGFSIFFMDNIISEGNLLFNFKYCSNLLITNLINALEEAINLKSFIFIATQRDPEVEKPKLEDIYSIVIITFNSFVVVVYSN</sequence>
<proteinExistence type="predicted"/>
<accession>X1AV24</accession>
<dbReference type="AlphaFoldDB" id="X1AV24"/>
<reference evidence="1" key="1">
    <citation type="journal article" date="2014" name="Front. Microbiol.">
        <title>High frequency of phylogenetically diverse reductive dehalogenase-homologous genes in deep subseafloor sedimentary metagenomes.</title>
        <authorList>
            <person name="Kawai M."/>
            <person name="Futagami T."/>
            <person name="Toyoda A."/>
            <person name="Takaki Y."/>
            <person name="Nishi S."/>
            <person name="Hori S."/>
            <person name="Arai W."/>
            <person name="Tsubouchi T."/>
            <person name="Morono Y."/>
            <person name="Uchiyama I."/>
            <person name="Ito T."/>
            <person name="Fujiyama A."/>
            <person name="Inagaki F."/>
            <person name="Takami H."/>
        </authorList>
    </citation>
    <scope>NUCLEOTIDE SEQUENCE</scope>
    <source>
        <strain evidence="1">Expedition CK06-06</strain>
    </source>
</reference>
<dbReference type="EMBL" id="BART01003237">
    <property type="protein sequence ID" value="GAG73132.1"/>
    <property type="molecule type" value="Genomic_DNA"/>
</dbReference>
<organism evidence="1">
    <name type="scientific">marine sediment metagenome</name>
    <dbReference type="NCBI Taxonomy" id="412755"/>
    <lineage>
        <taxon>unclassified sequences</taxon>
        <taxon>metagenomes</taxon>
        <taxon>ecological metagenomes</taxon>
    </lineage>
</organism>
<comment type="caution">
    <text evidence="1">The sequence shown here is derived from an EMBL/GenBank/DDBJ whole genome shotgun (WGS) entry which is preliminary data.</text>
</comment>
<evidence type="ECO:0000313" key="1">
    <source>
        <dbReference type="EMBL" id="GAG73132.1"/>
    </source>
</evidence>
<name>X1AV24_9ZZZZ</name>
<protein>
    <submittedName>
        <fullName evidence="1">Uncharacterized protein</fullName>
    </submittedName>
</protein>
<gene>
    <name evidence="1" type="ORF">S01H4_09119</name>
</gene>